<gene>
    <name evidence="1" type="ORF">EI684_21880</name>
</gene>
<protein>
    <submittedName>
        <fullName evidence="1">Uncharacterized protein</fullName>
    </submittedName>
</protein>
<accession>A0A426TR56</accession>
<reference evidence="1 2" key="1">
    <citation type="submission" date="2018-12" db="EMBL/GenBank/DDBJ databases">
        <title>Genome Sequence of Candidatus Viridilinea halotolerans isolated from saline sulfide-rich spring.</title>
        <authorList>
            <person name="Grouzdev D.S."/>
            <person name="Burganskaya E.I."/>
            <person name="Krutkina M.S."/>
            <person name="Sukhacheva M.V."/>
            <person name="Gorlenko V.M."/>
        </authorList>
    </citation>
    <scope>NUCLEOTIDE SEQUENCE [LARGE SCALE GENOMIC DNA]</scope>
    <source>
        <strain evidence="1">Chok-6</strain>
    </source>
</reference>
<name>A0A426TR56_9CHLR</name>
<evidence type="ECO:0000313" key="1">
    <source>
        <dbReference type="EMBL" id="RRR65873.1"/>
    </source>
</evidence>
<dbReference type="EMBL" id="RSAS01000903">
    <property type="protein sequence ID" value="RRR65873.1"/>
    <property type="molecule type" value="Genomic_DNA"/>
</dbReference>
<dbReference type="Proteomes" id="UP000280307">
    <property type="component" value="Unassembled WGS sequence"/>
</dbReference>
<sequence>MCTRLSRPIEEVDPLEETFSQWLEYPALVGDLVYDNRLKMVGALERYAPDAVTSSMTWVGVREALRIDLHRVEQGKLPWEVVFFAFAWMHALSNMGRNPLHQRRNDFDDNGNILAPFFLVSTHAAPWIWEYLNCYRETALIRCSPVSFAWRVWALAGLSHVIFILLDQNTDFVSGELFAFMERERLLRPVHAISVLTVLRPVAMMHDIRELETMECWYLQLYLATIDLVMQIMRCRGTADTQDYGGSLASIVGKMQEKRSQSV</sequence>
<evidence type="ECO:0000313" key="2">
    <source>
        <dbReference type="Proteomes" id="UP000280307"/>
    </source>
</evidence>
<dbReference type="AlphaFoldDB" id="A0A426TR56"/>
<organism evidence="1 2">
    <name type="scientific">Candidatus Viridilinea halotolerans</name>
    <dbReference type="NCBI Taxonomy" id="2491704"/>
    <lineage>
        <taxon>Bacteria</taxon>
        <taxon>Bacillati</taxon>
        <taxon>Chloroflexota</taxon>
        <taxon>Chloroflexia</taxon>
        <taxon>Chloroflexales</taxon>
        <taxon>Chloroflexineae</taxon>
        <taxon>Oscillochloridaceae</taxon>
        <taxon>Candidatus Viridilinea</taxon>
    </lineage>
</organism>
<comment type="caution">
    <text evidence="1">The sequence shown here is derived from an EMBL/GenBank/DDBJ whole genome shotgun (WGS) entry which is preliminary data.</text>
</comment>
<proteinExistence type="predicted"/>